<keyword evidence="7" id="KW-1185">Reference proteome</keyword>
<accession>A0A8K0JE08</accession>
<evidence type="ECO:0000313" key="7">
    <source>
        <dbReference type="Proteomes" id="UP000811619"/>
    </source>
</evidence>
<dbReference type="Proteomes" id="UP000811619">
    <property type="component" value="Unassembled WGS sequence"/>
</dbReference>
<dbReference type="OrthoDB" id="2122304at2759"/>
<comment type="subcellular location">
    <subcellularLocation>
        <location evidence="1">Membrane</location>
    </subcellularLocation>
</comment>
<dbReference type="Gene3D" id="1.20.120.550">
    <property type="entry name" value="Membrane associated eicosanoid/glutathione metabolism-like domain"/>
    <property type="match status" value="1"/>
</dbReference>
<evidence type="ECO:0000256" key="2">
    <source>
        <dbReference type="ARBA" id="ARBA00022692"/>
    </source>
</evidence>
<proteinExistence type="predicted"/>
<evidence type="ECO:0000256" key="1">
    <source>
        <dbReference type="ARBA" id="ARBA00004370"/>
    </source>
</evidence>
<keyword evidence="4 5" id="KW-0472">Membrane</keyword>
<organism evidence="6 7">
    <name type="scientific">Claviceps africana</name>
    <dbReference type="NCBI Taxonomy" id="83212"/>
    <lineage>
        <taxon>Eukaryota</taxon>
        <taxon>Fungi</taxon>
        <taxon>Dikarya</taxon>
        <taxon>Ascomycota</taxon>
        <taxon>Pezizomycotina</taxon>
        <taxon>Sordariomycetes</taxon>
        <taxon>Hypocreomycetidae</taxon>
        <taxon>Hypocreales</taxon>
        <taxon>Clavicipitaceae</taxon>
        <taxon>Claviceps</taxon>
    </lineage>
</organism>
<dbReference type="Pfam" id="PF01124">
    <property type="entry name" value="MAPEG"/>
    <property type="match status" value="1"/>
</dbReference>
<keyword evidence="2 5" id="KW-0812">Transmembrane</keyword>
<evidence type="ECO:0000256" key="3">
    <source>
        <dbReference type="ARBA" id="ARBA00022989"/>
    </source>
</evidence>
<gene>
    <name evidence="6" type="ORF">E4U42_005220</name>
</gene>
<keyword evidence="3 5" id="KW-1133">Transmembrane helix</keyword>
<dbReference type="InterPro" id="IPR001129">
    <property type="entry name" value="Membr-assoc_MAPEG"/>
</dbReference>
<comment type="caution">
    <text evidence="6">The sequence shown here is derived from an EMBL/GenBank/DDBJ whole genome shotgun (WGS) entry which is preliminary data.</text>
</comment>
<dbReference type="SUPFAM" id="SSF161084">
    <property type="entry name" value="MAPEG domain-like"/>
    <property type="match status" value="1"/>
</dbReference>
<feature type="transmembrane region" description="Helical" evidence="5">
    <location>
        <begin position="99"/>
        <end position="121"/>
    </location>
</feature>
<sequence>MSLFGILPSGNLSLFTVPAAFGLCLLPHLYAVGSAGFAVYDNSYPRAYRETLMRDTSISKVQKQKILRAEAASLNGLETVGLFAASVLAGNYARLDAAILNHLSLGYLFWRAAYTLSYILIRDRRLSWLRTAIWQVTGVYIAMFWIKAGWALR</sequence>
<feature type="transmembrane region" description="Helical" evidence="5">
    <location>
        <begin position="72"/>
        <end position="93"/>
    </location>
</feature>
<name>A0A8K0JE08_9HYPO</name>
<dbReference type="AlphaFoldDB" id="A0A8K0JE08"/>
<dbReference type="GO" id="GO:0016020">
    <property type="term" value="C:membrane"/>
    <property type="evidence" value="ECO:0007669"/>
    <property type="project" value="UniProtKB-SubCell"/>
</dbReference>
<evidence type="ECO:0000313" key="6">
    <source>
        <dbReference type="EMBL" id="KAG5929630.1"/>
    </source>
</evidence>
<dbReference type="InterPro" id="IPR023352">
    <property type="entry name" value="MAPEG-like_dom_sf"/>
</dbReference>
<reference evidence="6" key="1">
    <citation type="journal article" date="2020" name="bioRxiv">
        <title>Whole genome comparisons of ergot fungi reveals the divergence and evolution of species within the genus Claviceps are the result of varying mechanisms driving genome evolution and host range expansion.</title>
        <authorList>
            <person name="Wyka S.A."/>
            <person name="Mondo S.J."/>
            <person name="Liu M."/>
            <person name="Dettman J."/>
            <person name="Nalam V."/>
            <person name="Broders K.D."/>
        </authorList>
    </citation>
    <scope>NUCLEOTIDE SEQUENCE</scope>
    <source>
        <strain evidence="6">CCC 489</strain>
    </source>
</reference>
<protein>
    <submittedName>
        <fullName evidence="6">Uncharacterized protein</fullName>
    </submittedName>
</protein>
<dbReference type="EMBL" id="SRPY01000049">
    <property type="protein sequence ID" value="KAG5929630.1"/>
    <property type="molecule type" value="Genomic_DNA"/>
</dbReference>
<evidence type="ECO:0000256" key="4">
    <source>
        <dbReference type="ARBA" id="ARBA00023136"/>
    </source>
</evidence>
<dbReference type="PANTHER" id="PTHR35371:SF1">
    <property type="entry name" value="BLR7753 PROTEIN"/>
    <property type="match status" value="1"/>
</dbReference>
<evidence type="ECO:0000256" key="5">
    <source>
        <dbReference type="SAM" id="Phobius"/>
    </source>
</evidence>
<dbReference type="PANTHER" id="PTHR35371">
    <property type="entry name" value="INNER MEMBRANE PROTEIN"/>
    <property type="match status" value="1"/>
</dbReference>
<feature type="transmembrane region" description="Helical" evidence="5">
    <location>
        <begin position="20"/>
        <end position="40"/>
    </location>
</feature>
<feature type="transmembrane region" description="Helical" evidence="5">
    <location>
        <begin position="133"/>
        <end position="152"/>
    </location>
</feature>